<dbReference type="Gene3D" id="3.30.420.10">
    <property type="entry name" value="Ribonuclease H-like superfamily/Ribonuclease H"/>
    <property type="match status" value="1"/>
</dbReference>
<dbReference type="InterPro" id="IPR036397">
    <property type="entry name" value="RNaseH_sf"/>
</dbReference>
<evidence type="ECO:0000313" key="1">
    <source>
        <dbReference type="EMBL" id="KAK8882896.1"/>
    </source>
</evidence>
<sequence length="84" mass="9745">MLPIGPKSNRNFFEQNALGDLALENSTQGHFLHIDNARPQLISEKLKELGIKRLYHPPYSPDLAPSDFLEYLSKYQKIIFKQFI</sequence>
<comment type="caution">
    <text evidence="1">The sequence shown here is derived from an EMBL/GenBank/DDBJ whole genome shotgun (WGS) entry which is preliminary data.</text>
</comment>
<protein>
    <recommendedName>
        <fullName evidence="3">Tc1-like transposase DDE domain-containing protein</fullName>
    </recommendedName>
</protein>
<gene>
    <name evidence="1" type="ORF">M9Y10_045541</name>
</gene>
<evidence type="ECO:0000313" key="2">
    <source>
        <dbReference type="Proteomes" id="UP001470230"/>
    </source>
</evidence>
<proteinExistence type="predicted"/>
<name>A0ABR2JVH6_9EUKA</name>
<accession>A0ABR2JVH6</accession>
<reference evidence="1 2" key="1">
    <citation type="submission" date="2024-04" db="EMBL/GenBank/DDBJ databases">
        <title>Tritrichomonas musculus Genome.</title>
        <authorList>
            <person name="Alves-Ferreira E."/>
            <person name="Grigg M."/>
            <person name="Lorenzi H."/>
            <person name="Galac M."/>
        </authorList>
    </citation>
    <scope>NUCLEOTIDE SEQUENCE [LARGE SCALE GENOMIC DNA]</scope>
    <source>
        <strain evidence="1 2">EAF2021</strain>
    </source>
</reference>
<keyword evidence="2" id="KW-1185">Reference proteome</keyword>
<dbReference type="EMBL" id="JAPFFF010000009">
    <property type="protein sequence ID" value="KAK8882896.1"/>
    <property type="molecule type" value="Genomic_DNA"/>
</dbReference>
<dbReference type="Proteomes" id="UP001470230">
    <property type="component" value="Unassembled WGS sequence"/>
</dbReference>
<evidence type="ECO:0008006" key="3">
    <source>
        <dbReference type="Google" id="ProtNLM"/>
    </source>
</evidence>
<organism evidence="1 2">
    <name type="scientific">Tritrichomonas musculus</name>
    <dbReference type="NCBI Taxonomy" id="1915356"/>
    <lineage>
        <taxon>Eukaryota</taxon>
        <taxon>Metamonada</taxon>
        <taxon>Parabasalia</taxon>
        <taxon>Tritrichomonadida</taxon>
        <taxon>Tritrichomonadidae</taxon>
        <taxon>Tritrichomonas</taxon>
    </lineage>
</organism>